<protein>
    <recommendedName>
        <fullName evidence="2">C2H2-type domain-containing protein</fullName>
    </recommendedName>
</protein>
<keyword evidence="4" id="KW-1185">Reference proteome</keyword>
<dbReference type="HOGENOM" id="CLU_776291_0_0_1"/>
<dbReference type="InterPro" id="IPR013087">
    <property type="entry name" value="Znf_C2H2_type"/>
</dbReference>
<dbReference type="GeneID" id="18921520"/>
<proteinExistence type="predicted"/>
<dbReference type="InParanoid" id="F4R5C5"/>
<sequence length="357" mass="40366">MQNHCSTSDYNDPQGFYREDFTLPHTRSQDRTTSQPFEEKNVLTTHNFAYLGERPLVNTIPVYPPFLTSRRRTSSVSSDDQSVFLDFSSVPDISLSAPISSKELAQFWSFMGDTTMPLFESLPIISEGSALALQDLEQGQLGISSQSPFYDKPGASSEATGVPSYHNHSVSKNPHSILIGPPSAPHRLDTGPVDIADAWSLAKFEGASTSNTIKRKRSRLSSEDTSVTNESEPDFIQENGPKRARVAVTETPNNKNIYICSHCRYETERLDNFQRHLRKHLSKPFFPPGNKMIELIRLLVAFSRVRQMYKYRMPPWETRKGFQVETIFESSPGEMQVPKIGVSDTARYSTFDPYSKY</sequence>
<evidence type="ECO:0000313" key="4">
    <source>
        <dbReference type="Proteomes" id="UP000001072"/>
    </source>
</evidence>
<evidence type="ECO:0000259" key="2">
    <source>
        <dbReference type="SMART" id="SM00355"/>
    </source>
</evidence>
<dbReference type="RefSeq" id="XP_007404660.1">
    <property type="nucleotide sequence ID" value="XM_007404598.1"/>
</dbReference>
<dbReference type="KEGG" id="mlr:MELLADRAFT_101917"/>
<dbReference type="SMART" id="SM00355">
    <property type="entry name" value="ZnF_C2H2"/>
    <property type="match status" value="1"/>
</dbReference>
<organism evidence="4">
    <name type="scientific">Melampsora larici-populina (strain 98AG31 / pathotype 3-4-7)</name>
    <name type="common">Poplar leaf rust fungus</name>
    <dbReference type="NCBI Taxonomy" id="747676"/>
    <lineage>
        <taxon>Eukaryota</taxon>
        <taxon>Fungi</taxon>
        <taxon>Dikarya</taxon>
        <taxon>Basidiomycota</taxon>
        <taxon>Pucciniomycotina</taxon>
        <taxon>Pucciniomycetes</taxon>
        <taxon>Pucciniales</taxon>
        <taxon>Melampsoraceae</taxon>
        <taxon>Melampsora</taxon>
    </lineage>
</organism>
<dbReference type="AlphaFoldDB" id="F4R5C5"/>
<evidence type="ECO:0000313" key="3">
    <source>
        <dbReference type="EMBL" id="EGG12285.1"/>
    </source>
</evidence>
<dbReference type="Proteomes" id="UP000001072">
    <property type="component" value="Unassembled WGS sequence"/>
</dbReference>
<gene>
    <name evidence="3" type="ORF">MELLADRAFT_101917</name>
</gene>
<feature type="region of interest" description="Disordered" evidence="1">
    <location>
        <begin position="172"/>
        <end position="191"/>
    </location>
</feature>
<dbReference type="VEuPathDB" id="FungiDB:MELLADRAFT_101917"/>
<feature type="region of interest" description="Disordered" evidence="1">
    <location>
        <begin position="212"/>
        <end position="241"/>
    </location>
</feature>
<feature type="domain" description="C2H2-type" evidence="2">
    <location>
        <begin position="258"/>
        <end position="280"/>
    </location>
</feature>
<reference evidence="4" key="1">
    <citation type="journal article" date="2011" name="Proc. Natl. Acad. Sci. U.S.A.">
        <title>Obligate biotrophy features unraveled by the genomic analysis of rust fungi.</title>
        <authorList>
            <person name="Duplessis S."/>
            <person name="Cuomo C.A."/>
            <person name="Lin Y.-C."/>
            <person name="Aerts A."/>
            <person name="Tisserant E."/>
            <person name="Veneault-Fourrey C."/>
            <person name="Joly D.L."/>
            <person name="Hacquard S."/>
            <person name="Amselem J."/>
            <person name="Cantarel B.L."/>
            <person name="Chiu R."/>
            <person name="Coutinho P.M."/>
            <person name="Feau N."/>
            <person name="Field M."/>
            <person name="Frey P."/>
            <person name="Gelhaye E."/>
            <person name="Goldberg J."/>
            <person name="Grabherr M.G."/>
            <person name="Kodira C.D."/>
            <person name="Kohler A."/>
            <person name="Kuees U."/>
            <person name="Lindquist E.A."/>
            <person name="Lucas S.M."/>
            <person name="Mago R."/>
            <person name="Mauceli E."/>
            <person name="Morin E."/>
            <person name="Murat C."/>
            <person name="Pangilinan J.L."/>
            <person name="Park R."/>
            <person name="Pearson M."/>
            <person name="Quesneville H."/>
            <person name="Rouhier N."/>
            <person name="Sakthikumar S."/>
            <person name="Salamov A.A."/>
            <person name="Schmutz J."/>
            <person name="Selles B."/>
            <person name="Shapiro H."/>
            <person name="Tanguay P."/>
            <person name="Tuskan G.A."/>
            <person name="Henrissat B."/>
            <person name="Van de Peer Y."/>
            <person name="Rouze P."/>
            <person name="Ellis J.G."/>
            <person name="Dodds P.N."/>
            <person name="Schein J.E."/>
            <person name="Zhong S."/>
            <person name="Hamelin R.C."/>
            <person name="Grigoriev I.V."/>
            <person name="Szabo L.J."/>
            <person name="Martin F."/>
        </authorList>
    </citation>
    <scope>NUCLEOTIDE SEQUENCE [LARGE SCALE GENOMIC DNA]</scope>
    <source>
        <strain evidence="4">98AG31 / pathotype 3-4-7</strain>
    </source>
</reference>
<evidence type="ECO:0000256" key="1">
    <source>
        <dbReference type="SAM" id="MobiDB-lite"/>
    </source>
</evidence>
<dbReference type="EMBL" id="GL883091">
    <property type="protein sequence ID" value="EGG12285.1"/>
    <property type="molecule type" value="Genomic_DNA"/>
</dbReference>
<name>F4R5C5_MELLP</name>
<accession>F4R5C5</accession>